<sequence length="81" mass="9466">MVPSTTLTPSHLHQPLLHTSRSRARSVTFPLAAKYTYRACPICSERLLVRLDGSLVFKWINYHFSTRHHEWMHVVVNLHES</sequence>
<dbReference type="Proteomes" id="UP000078561">
    <property type="component" value="Unassembled WGS sequence"/>
</dbReference>
<dbReference type="InParanoid" id="A0A168L5E6"/>
<name>A0A168L5E6_ABSGL</name>
<protein>
    <submittedName>
        <fullName evidence="1">Uncharacterized protein</fullName>
    </submittedName>
</protein>
<dbReference type="EMBL" id="LT550653">
    <property type="protein sequence ID" value="SAL96101.1"/>
    <property type="molecule type" value="Genomic_DNA"/>
</dbReference>
<keyword evidence="2" id="KW-1185">Reference proteome</keyword>
<gene>
    <name evidence="1" type="primary">ABSGL_01469.1 scaffold 1580</name>
</gene>
<evidence type="ECO:0000313" key="2">
    <source>
        <dbReference type="Proteomes" id="UP000078561"/>
    </source>
</evidence>
<accession>A0A168L5E6</accession>
<organism evidence="1">
    <name type="scientific">Absidia glauca</name>
    <name type="common">Pin mould</name>
    <dbReference type="NCBI Taxonomy" id="4829"/>
    <lineage>
        <taxon>Eukaryota</taxon>
        <taxon>Fungi</taxon>
        <taxon>Fungi incertae sedis</taxon>
        <taxon>Mucoromycota</taxon>
        <taxon>Mucoromycotina</taxon>
        <taxon>Mucoromycetes</taxon>
        <taxon>Mucorales</taxon>
        <taxon>Cunninghamellaceae</taxon>
        <taxon>Absidia</taxon>
    </lineage>
</organism>
<proteinExistence type="predicted"/>
<dbReference type="OrthoDB" id="2281853at2759"/>
<dbReference type="AlphaFoldDB" id="A0A168L5E6"/>
<evidence type="ECO:0000313" key="1">
    <source>
        <dbReference type="EMBL" id="SAL96101.1"/>
    </source>
</evidence>
<reference evidence="1" key="1">
    <citation type="submission" date="2016-04" db="EMBL/GenBank/DDBJ databases">
        <authorList>
            <person name="Evans L.H."/>
            <person name="Alamgir A."/>
            <person name="Owens N."/>
            <person name="Weber N.D."/>
            <person name="Virtaneva K."/>
            <person name="Barbian K."/>
            <person name="Babar A."/>
            <person name="Rosenke K."/>
        </authorList>
    </citation>
    <scope>NUCLEOTIDE SEQUENCE [LARGE SCALE GENOMIC DNA]</scope>
    <source>
        <strain evidence="1">CBS 101.48</strain>
    </source>
</reference>